<dbReference type="Proteomes" id="UP000678499">
    <property type="component" value="Unassembled WGS sequence"/>
</dbReference>
<evidence type="ECO:0000313" key="8">
    <source>
        <dbReference type="EMBL" id="CAD7277415.1"/>
    </source>
</evidence>
<gene>
    <name evidence="8" type="ORF">NMOB1V02_LOCUS5148</name>
</gene>
<keyword evidence="3" id="KW-0805">Transcription regulation</keyword>
<feature type="repeat" description="WD" evidence="7">
    <location>
        <begin position="104"/>
        <end position="145"/>
    </location>
</feature>
<dbReference type="PROSITE" id="PS50294">
    <property type="entry name" value="WD_REPEATS_REGION"/>
    <property type="match status" value="2"/>
</dbReference>
<dbReference type="PRINTS" id="PR00320">
    <property type="entry name" value="GPROTEINBRPT"/>
</dbReference>
<dbReference type="PANTHER" id="PTHR19861:SF0">
    <property type="entry name" value="WD REPEAT-CONTAINING PROTEIN 82"/>
    <property type="match status" value="1"/>
</dbReference>
<feature type="repeat" description="WD" evidence="7">
    <location>
        <begin position="246"/>
        <end position="276"/>
    </location>
</feature>
<dbReference type="InterPro" id="IPR020472">
    <property type="entry name" value="WD40_PAC1"/>
</dbReference>
<evidence type="ECO:0000256" key="3">
    <source>
        <dbReference type="ARBA" id="ARBA00022472"/>
    </source>
</evidence>
<keyword evidence="3" id="KW-0804">Transcription</keyword>
<sequence>MDLTEDVIRSYKTSAVIEDFGEKINSVCYSDDGSFLVCSSDDDRITLFDSIVGQVTLKLPSKRYGAEHVTYTHSIHGVLHASRRGGDDAVRYLNVKEYKYIRCFSGHTKKITGIIMSPLDDTFMTLSDDRTLKLWDLKQRDCVGSVEMPNRPIGTFDPEGVVFAIGYKDTLKFFDLRAYEKGPFCTSLVPRETSCDWAGMKISNNGAKLLIYTNASIIRVMDAFTGAPLLTLSGHLNNKGIPLEASFSTDSNYVFSGSVDGKVHCWNADTGSKVPFVSYEHPGPLQCIKMSPKYHSFATACTILVNAVRYLNVKEYKYIRCFSGHTKKITGIIMSPLDDTFMTLSDDRTLKLWDLKQRDCIGSVEMPNRPIGTFDPEGVVFAIGYKDTLKFFDLRAYEKGHLNNKGIPLEASFSTDSNYVFSGSVDGKVHCWNADTGSKVPFVSYEHPGPLQCIKMSPKYHSFATACTILCIWHPDLNSY</sequence>
<dbReference type="GO" id="GO:0003682">
    <property type="term" value="F:chromatin binding"/>
    <property type="evidence" value="ECO:0007669"/>
    <property type="project" value="TreeGrafter"/>
</dbReference>
<feature type="repeat" description="WD" evidence="7">
    <location>
        <begin position="412"/>
        <end position="442"/>
    </location>
</feature>
<dbReference type="SMART" id="SM00320">
    <property type="entry name" value="WD40"/>
    <property type="match status" value="7"/>
</dbReference>
<keyword evidence="4 7" id="KW-0853">WD repeat</keyword>
<evidence type="ECO:0000256" key="4">
    <source>
        <dbReference type="ARBA" id="ARBA00022574"/>
    </source>
</evidence>
<dbReference type="AlphaFoldDB" id="A0A7R9BNT9"/>
<dbReference type="PANTHER" id="PTHR19861">
    <property type="entry name" value="WD40 REPEAT PROTEIN SWD2"/>
    <property type="match status" value="1"/>
</dbReference>
<dbReference type="InterPro" id="IPR011047">
    <property type="entry name" value="Quinoprotein_ADH-like_sf"/>
</dbReference>
<dbReference type="EMBL" id="OA882937">
    <property type="protein sequence ID" value="CAD7277415.1"/>
    <property type="molecule type" value="Genomic_DNA"/>
</dbReference>
<comment type="subcellular location">
    <subcellularLocation>
        <location evidence="1">Nucleus</location>
    </subcellularLocation>
</comment>
<organism evidence="8">
    <name type="scientific">Notodromas monacha</name>
    <dbReference type="NCBI Taxonomy" id="399045"/>
    <lineage>
        <taxon>Eukaryota</taxon>
        <taxon>Metazoa</taxon>
        <taxon>Ecdysozoa</taxon>
        <taxon>Arthropoda</taxon>
        <taxon>Crustacea</taxon>
        <taxon>Oligostraca</taxon>
        <taxon>Ostracoda</taxon>
        <taxon>Podocopa</taxon>
        <taxon>Podocopida</taxon>
        <taxon>Cypridocopina</taxon>
        <taxon>Cypridoidea</taxon>
        <taxon>Cyprididae</taxon>
        <taxon>Notodromas</taxon>
    </lineage>
</organism>
<comment type="similarity">
    <text evidence="2">Belongs to the WD repeat SWD2 family.</text>
</comment>
<dbReference type="PROSITE" id="PS50082">
    <property type="entry name" value="WD_REPEATS_2"/>
    <property type="match status" value="4"/>
</dbReference>
<dbReference type="InterPro" id="IPR001680">
    <property type="entry name" value="WD40_rpt"/>
</dbReference>
<dbReference type="GO" id="GO:0048188">
    <property type="term" value="C:Set1C/COMPASS complex"/>
    <property type="evidence" value="ECO:0007669"/>
    <property type="project" value="TreeGrafter"/>
</dbReference>
<evidence type="ECO:0000256" key="5">
    <source>
        <dbReference type="ARBA" id="ARBA00022737"/>
    </source>
</evidence>
<evidence type="ECO:0000256" key="7">
    <source>
        <dbReference type="PROSITE-ProRule" id="PRU00221"/>
    </source>
</evidence>
<evidence type="ECO:0000313" key="9">
    <source>
        <dbReference type="Proteomes" id="UP000678499"/>
    </source>
</evidence>
<name>A0A7R9BNT9_9CRUS</name>
<accession>A0A7R9BNT9</accession>
<evidence type="ECO:0008006" key="10">
    <source>
        <dbReference type="Google" id="ProtNLM"/>
    </source>
</evidence>
<dbReference type="OrthoDB" id="27537at2759"/>
<dbReference type="InterPro" id="IPR037867">
    <property type="entry name" value="Swd2/WDR82"/>
</dbReference>
<proteinExistence type="inferred from homology"/>
<evidence type="ECO:0000256" key="1">
    <source>
        <dbReference type="ARBA" id="ARBA00004123"/>
    </source>
</evidence>
<dbReference type="SUPFAM" id="SSF50998">
    <property type="entry name" value="Quinoprotein alcohol dehydrogenase-like"/>
    <property type="match status" value="1"/>
</dbReference>
<dbReference type="Pfam" id="PF00400">
    <property type="entry name" value="WD40"/>
    <property type="match status" value="5"/>
</dbReference>
<dbReference type="Gene3D" id="2.130.10.10">
    <property type="entry name" value="YVTN repeat-like/Quinoprotein amine dehydrogenase"/>
    <property type="match status" value="3"/>
</dbReference>
<evidence type="ECO:0000256" key="6">
    <source>
        <dbReference type="ARBA" id="ARBA00023242"/>
    </source>
</evidence>
<keyword evidence="3" id="KW-0806">Transcription termination</keyword>
<dbReference type="EMBL" id="CAJPEX010000900">
    <property type="protein sequence ID" value="CAG0917567.1"/>
    <property type="molecule type" value="Genomic_DNA"/>
</dbReference>
<keyword evidence="5" id="KW-0677">Repeat</keyword>
<dbReference type="GO" id="GO:0006353">
    <property type="term" value="P:DNA-templated transcription termination"/>
    <property type="evidence" value="ECO:0007669"/>
    <property type="project" value="UniProtKB-KW"/>
</dbReference>
<protein>
    <recommendedName>
        <fullName evidence="10">WD repeat-containing protein 82</fullName>
    </recommendedName>
</protein>
<keyword evidence="9" id="KW-1185">Reference proteome</keyword>
<reference evidence="8" key="1">
    <citation type="submission" date="2020-11" db="EMBL/GenBank/DDBJ databases">
        <authorList>
            <person name="Tran Van P."/>
        </authorList>
    </citation>
    <scope>NUCLEOTIDE SEQUENCE</scope>
</reference>
<feature type="repeat" description="WD" evidence="7">
    <location>
        <begin position="322"/>
        <end position="363"/>
    </location>
</feature>
<keyword evidence="6" id="KW-0539">Nucleus</keyword>
<dbReference type="InterPro" id="IPR015943">
    <property type="entry name" value="WD40/YVTN_repeat-like_dom_sf"/>
</dbReference>
<evidence type="ECO:0000256" key="2">
    <source>
        <dbReference type="ARBA" id="ARBA00005616"/>
    </source>
</evidence>